<dbReference type="CDD" id="cd04584">
    <property type="entry name" value="CBS_pair_AcuB_like"/>
    <property type="match status" value="1"/>
</dbReference>
<feature type="domain" description="CBS" evidence="3">
    <location>
        <begin position="81"/>
        <end position="139"/>
    </location>
</feature>
<dbReference type="Proteomes" id="UP000241912">
    <property type="component" value="Unassembled WGS sequence"/>
</dbReference>
<dbReference type="Pfam" id="PF00571">
    <property type="entry name" value="CBS"/>
    <property type="match status" value="2"/>
</dbReference>
<keyword evidence="1 2" id="KW-0129">CBS domain</keyword>
<gene>
    <name evidence="4" type="ORF">C7H79_10935</name>
</gene>
<evidence type="ECO:0000259" key="3">
    <source>
        <dbReference type="PROSITE" id="PS51371"/>
    </source>
</evidence>
<dbReference type="AlphaFoldDB" id="A0A2P7NTS5"/>
<accession>A0A2P7NTS5</accession>
<proteinExistence type="predicted"/>
<evidence type="ECO:0000256" key="1">
    <source>
        <dbReference type="ARBA" id="ARBA00023122"/>
    </source>
</evidence>
<dbReference type="InterPro" id="IPR051257">
    <property type="entry name" value="Diverse_CBS-Domain"/>
</dbReference>
<feature type="domain" description="CBS" evidence="3">
    <location>
        <begin position="7"/>
        <end position="63"/>
    </location>
</feature>
<reference evidence="4 5" key="1">
    <citation type="submission" date="2018-03" db="EMBL/GenBank/DDBJ databases">
        <title>Draft genome of Nitrosomonas supralitoralis APG5.</title>
        <authorList>
            <person name="Urakawa H."/>
            <person name="Lopez J.V."/>
        </authorList>
    </citation>
    <scope>NUCLEOTIDE SEQUENCE [LARGE SCALE GENOMIC DNA]</scope>
    <source>
        <strain evidence="4 5">APG5</strain>
    </source>
</reference>
<dbReference type="EMBL" id="PXXU01000033">
    <property type="protein sequence ID" value="PSJ16871.1"/>
    <property type="molecule type" value="Genomic_DNA"/>
</dbReference>
<protein>
    <submittedName>
        <fullName evidence="4">CBS domain-containing protein</fullName>
    </submittedName>
</protein>
<dbReference type="Gene3D" id="3.10.580.10">
    <property type="entry name" value="CBS-domain"/>
    <property type="match status" value="1"/>
</dbReference>
<dbReference type="SMART" id="SM00116">
    <property type="entry name" value="CBS"/>
    <property type="match status" value="2"/>
</dbReference>
<dbReference type="SUPFAM" id="SSF54631">
    <property type="entry name" value="CBS-domain pair"/>
    <property type="match status" value="1"/>
</dbReference>
<dbReference type="RefSeq" id="WP_106707307.1">
    <property type="nucleotide sequence ID" value="NZ_PXXU01000033.1"/>
</dbReference>
<evidence type="ECO:0000256" key="2">
    <source>
        <dbReference type="PROSITE-ProRule" id="PRU00703"/>
    </source>
</evidence>
<sequence>MLVTDLMNKYLITIGLEDKISIVKEIFEKYNIHHLVVVESGKVLGVVSDLDLYKALSPNIGKITETLKDTATLNKRVHHIMSRNPVVLSTTATIDDVIQIFSTHSFSCIPIVDHNMKPRGIITLRDIIKALAEKKIRALNI</sequence>
<dbReference type="PANTHER" id="PTHR43080:SF2">
    <property type="entry name" value="CBS DOMAIN-CONTAINING PROTEIN"/>
    <property type="match status" value="1"/>
</dbReference>
<evidence type="ECO:0000313" key="5">
    <source>
        <dbReference type="Proteomes" id="UP000241912"/>
    </source>
</evidence>
<evidence type="ECO:0000313" key="4">
    <source>
        <dbReference type="EMBL" id="PSJ16871.1"/>
    </source>
</evidence>
<dbReference type="PROSITE" id="PS51371">
    <property type="entry name" value="CBS"/>
    <property type="match status" value="2"/>
</dbReference>
<name>A0A2P7NTS5_9PROT</name>
<dbReference type="InterPro" id="IPR000644">
    <property type="entry name" value="CBS_dom"/>
</dbReference>
<comment type="caution">
    <text evidence="4">The sequence shown here is derived from an EMBL/GenBank/DDBJ whole genome shotgun (WGS) entry which is preliminary data.</text>
</comment>
<organism evidence="4 5">
    <name type="scientific">Nitrosomonas supralitoralis</name>
    <dbReference type="NCBI Taxonomy" id="2116706"/>
    <lineage>
        <taxon>Bacteria</taxon>
        <taxon>Pseudomonadati</taxon>
        <taxon>Pseudomonadota</taxon>
        <taxon>Betaproteobacteria</taxon>
        <taxon>Nitrosomonadales</taxon>
        <taxon>Nitrosomonadaceae</taxon>
        <taxon>Nitrosomonas</taxon>
    </lineage>
</organism>
<keyword evidence="5" id="KW-1185">Reference proteome</keyword>
<dbReference type="InterPro" id="IPR046342">
    <property type="entry name" value="CBS_dom_sf"/>
</dbReference>
<dbReference type="PANTHER" id="PTHR43080">
    <property type="entry name" value="CBS DOMAIN-CONTAINING PROTEIN CBSX3, MITOCHONDRIAL"/>
    <property type="match status" value="1"/>
</dbReference>
<dbReference type="OrthoDB" id="9794094at2"/>